<protein>
    <submittedName>
        <fullName evidence="2">Uncharacterized protein</fullName>
    </submittedName>
</protein>
<feature type="signal peptide" evidence="1">
    <location>
        <begin position="1"/>
        <end position="20"/>
    </location>
</feature>
<reference evidence="2 3" key="1">
    <citation type="submission" date="2019-06" db="EMBL/GenBank/DDBJ databases">
        <title>Genome Sequence of the Brown Rot Fungal Pathogen Monilinia fructicola.</title>
        <authorList>
            <person name="De Miccolis Angelini R.M."/>
            <person name="Landi L."/>
            <person name="Abate D."/>
            <person name="Pollastro S."/>
            <person name="Romanazzi G."/>
            <person name="Faretra F."/>
        </authorList>
    </citation>
    <scope>NUCLEOTIDE SEQUENCE [LARGE SCALE GENOMIC DNA]</scope>
    <source>
        <strain evidence="2 3">Mfrc123</strain>
    </source>
</reference>
<evidence type="ECO:0000313" key="2">
    <source>
        <dbReference type="EMBL" id="KAA8576210.1"/>
    </source>
</evidence>
<dbReference type="VEuPathDB" id="FungiDB:MFRU_009g01380"/>
<organism evidence="2 3">
    <name type="scientific">Monilinia fructicola</name>
    <name type="common">Brown rot fungus</name>
    <name type="synonym">Ciboria fructicola</name>
    <dbReference type="NCBI Taxonomy" id="38448"/>
    <lineage>
        <taxon>Eukaryota</taxon>
        <taxon>Fungi</taxon>
        <taxon>Dikarya</taxon>
        <taxon>Ascomycota</taxon>
        <taxon>Pezizomycotina</taxon>
        <taxon>Leotiomycetes</taxon>
        <taxon>Helotiales</taxon>
        <taxon>Sclerotiniaceae</taxon>
        <taxon>Monilinia</taxon>
    </lineage>
</organism>
<sequence length="221" mass="23978">MEFYGLKALLLSLFVALVCAQSVTSTTTYTSTSTATRTITVSEVVASVTSTYATYNTSSIVPTGSAGTIVASLTPKVSAPAVTNFIGAAPNVQAGSYGAMGLFVMAVAALLDDNQALINRHSSSTSTVTSRSLPGMYQWATSKILPAELLMLTQSSMRHLLTLLHSDFNFLLTNPLLRLDDTFIYLFSHAQFTVRFFSTRIPPIDDQDIPSRHTLIRYLEF</sequence>
<evidence type="ECO:0000313" key="3">
    <source>
        <dbReference type="Proteomes" id="UP000322873"/>
    </source>
</evidence>
<name>A0A5M9K5L5_MONFR</name>
<dbReference type="Proteomes" id="UP000322873">
    <property type="component" value="Unassembled WGS sequence"/>
</dbReference>
<keyword evidence="1" id="KW-0732">Signal</keyword>
<evidence type="ECO:0000256" key="1">
    <source>
        <dbReference type="SAM" id="SignalP"/>
    </source>
</evidence>
<accession>A0A5M9K5L5</accession>
<comment type="caution">
    <text evidence="2">The sequence shown here is derived from an EMBL/GenBank/DDBJ whole genome shotgun (WGS) entry which is preliminary data.</text>
</comment>
<gene>
    <name evidence="2" type="ORF">EYC84_006363</name>
</gene>
<proteinExistence type="predicted"/>
<dbReference type="EMBL" id="VICG01000001">
    <property type="protein sequence ID" value="KAA8576210.1"/>
    <property type="molecule type" value="Genomic_DNA"/>
</dbReference>
<feature type="chain" id="PRO_5024311665" evidence="1">
    <location>
        <begin position="21"/>
        <end position="221"/>
    </location>
</feature>
<keyword evidence="3" id="KW-1185">Reference proteome</keyword>
<dbReference type="AlphaFoldDB" id="A0A5M9K5L5"/>